<dbReference type="EnsemblMetazoa" id="AAEL023944-RA">
    <property type="protein sequence ID" value="AAEL023944-PA"/>
    <property type="gene ID" value="AAEL023944"/>
</dbReference>
<dbReference type="InterPro" id="IPR000863">
    <property type="entry name" value="Sulfotransferase_dom"/>
</dbReference>
<dbReference type="AlphaFoldDB" id="A0A6I8U4N3"/>
<reference evidence="2" key="2">
    <citation type="submission" date="2020-05" db="UniProtKB">
        <authorList>
            <consortium name="EnsemblMetazoa"/>
        </authorList>
    </citation>
    <scope>IDENTIFICATION</scope>
    <source>
        <strain evidence="2">LVP_AGWG</strain>
    </source>
</reference>
<reference evidence="2 3" key="1">
    <citation type="submission" date="2017-06" db="EMBL/GenBank/DDBJ databases">
        <title>Aedes aegypti genome working group (AGWG) sequencing and assembly.</title>
        <authorList>
            <consortium name="Aedes aegypti Genome Working Group (AGWG)"/>
            <person name="Matthews B.J."/>
        </authorList>
    </citation>
    <scope>NUCLEOTIDE SEQUENCE [LARGE SCALE GENOMIC DNA]</scope>
    <source>
        <strain evidence="2 3">LVP_AGWG</strain>
    </source>
</reference>
<keyword evidence="3" id="KW-1185">Reference proteome</keyword>
<evidence type="ECO:0000313" key="2">
    <source>
        <dbReference type="EnsemblMetazoa" id="AAEL023944-PA"/>
    </source>
</evidence>
<accession>A0A6I8U4N3</accession>
<sequence length="139" mass="16238">MATSSLTSVTFRPPSARHSDIPRLSCKTMEFNNNDNGDKFPYSIDFVDQLTNEKLLRDFHGEKTGFVRVGNDKWVFPSKYRDAAEHFYNFQAHPDDVWVATYPRSGTTWTQEMVWLICNNLDFQAARSEPLTKRFPFFE</sequence>
<dbReference type="Pfam" id="PF00685">
    <property type="entry name" value="Sulfotransfer_1"/>
    <property type="match status" value="1"/>
</dbReference>
<dbReference type="SUPFAM" id="SSF52540">
    <property type="entry name" value="P-loop containing nucleoside triphosphate hydrolases"/>
    <property type="match status" value="1"/>
</dbReference>
<gene>
    <name evidence="2" type="primary">110678487</name>
</gene>
<name>A0A6I8U4N3_AEDAE</name>
<evidence type="ECO:0000313" key="3">
    <source>
        <dbReference type="Proteomes" id="UP000008820"/>
    </source>
</evidence>
<dbReference type="GO" id="GO:0008146">
    <property type="term" value="F:sulfotransferase activity"/>
    <property type="evidence" value="ECO:0007669"/>
    <property type="project" value="InterPro"/>
</dbReference>
<organism evidence="2 3">
    <name type="scientific">Aedes aegypti</name>
    <name type="common">Yellowfever mosquito</name>
    <name type="synonym">Culex aegypti</name>
    <dbReference type="NCBI Taxonomy" id="7159"/>
    <lineage>
        <taxon>Eukaryota</taxon>
        <taxon>Metazoa</taxon>
        <taxon>Ecdysozoa</taxon>
        <taxon>Arthropoda</taxon>
        <taxon>Hexapoda</taxon>
        <taxon>Insecta</taxon>
        <taxon>Pterygota</taxon>
        <taxon>Neoptera</taxon>
        <taxon>Endopterygota</taxon>
        <taxon>Diptera</taxon>
        <taxon>Nematocera</taxon>
        <taxon>Culicoidea</taxon>
        <taxon>Culicidae</taxon>
        <taxon>Culicinae</taxon>
        <taxon>Aedini</taxon>
        <taxon>Aedes</taxon>
        <taxon>Stegomyia</taxon>
    </lineage>
</organism>
<dbReference type="Gene3D" id="3.40.50.300">
    <property type="entry name" value="P-loop containing nucleotide triphosphate hydrolases"/>
    <property type="match status" value="1"/>
</dbReference>
<dbReference type="InterPro" id="IPR027417">
    <property type="entry name" value="P-loop_NTPase"/>
</dbReference>
<evidence type="ECO:0000259" key="1">
    <source>
        <dbReference type="Pfam" id="PF00685"/>
    </source>
</evidence>
<dbReference type="OrthoDB" id="205623at2759"/>
<protein>
    <recommendedName>
        <fullName evidence="1">Sulfotransferase domain-containing protein</fullName>
    </recommendedName>
</protein>
<dbReference type="InParanoid" id="A0A6I8U4N3"/>
<proteinExistence type="predicted"/>
<dbReference type="Proteomes" id="UP000008820">
    <property type="component" value="Chromosome 1"/>
</dbReference>
<feature type="domain" description="Sulfotransferase" evidence="1">
    <location>
        <begin position="94"/>
        <end position="139"/>
    </location>
</feature>